<evidence type="ECO:0000256" key="1">
    <source>
        <dbReference type="SAM" id="MobiDB-lite"/>
    </source>
</evidence>
<evidence type="ECO:0000313" key="3">
    <source>
        <dbReference type="EMBL" id="KAB1074286.1"/>
    </source>
</evidence>
<feature type="compositionally biased region" description="Pro residues" evidence="1">
    <location>
        <begin position="1"/>
        <end position="16"/>
    </location>
</feature>
<evidence type="ECO:0000256" key="2">
    <source>
        <dbReference type="SAM" id="Phobius"/>
    </source>
</evidence>
<gene>
    <name evidence="3" type="ORF">F6X51_07845</name>
</gene>
<protein>
    <submittedName>
        <fullName evidence="3">Uncharacterized protein</fullName>
    </submittedName>
</protein>
<organism evidence="3 4">
    <name type="scientific">Methylobacterium planeticum</name>
    <dbReference type="NCBI Taxonomy" id="2615211"/>
    <lineage>
        <taxon>Bacteria</taxon>
        <taxon>Pseudomonadati</taxon>
        <taxon>Pseudomonadota</taxon>
        <taxon>Alphaproteobacteria</taxon>
        <taxon>Hyphomicrobiales</taxon>
        <taxon>Methylobacteriaceae</taxon>
        <taxon>Methylobacterium</taxon>
    </lineage>
</organism>
<keyword evidence="2" id="KW-0812">Transmembrane</keyword>
<dbReference type="Proteomes" id="UP000441523">
    <property type="component" value="Unassembled WGS sequence"/>
</dbReference>
<sequence length="368" mass="38977">MTIPIPPAGPPGPPSRRPGAAPTQAAWRRFALAFASLAGALGLGAIGFIAAMDPYGLRAAPGRVPGPIMDLNQRFMYPQIVRGGGYDAALFGTSTARLLDPRDLDAAFGARFANLAMNAATPFEQRELARLFLRQGPARAVIFALDSTWCAADADRHRLTFRPFPPWLYAPDAPLGMLRQVNWQSLGTAARVALHRLGRAPARIRGDGYAVFTPPEASYDAARAAAHIHGGGNPLLADGLSEPAETAAADAAMPALAWLDALLAAVPREAVTLAAFMPVHAAAQGRPGTPQGTREAACKAQVAEIGRRHGATVVDFRIPSPVTTTDANYWDALHYRLPVAARIVAGLRAARATGRDDPEGFYRVLAHP</sequence>
<reference evidence="3 4" key="1">
    <citation type="submission" date="2019-09" db="EMBL/GenBank/DDBJ databases">
        <title>YIM 132548 draft genome.</title>
        <authorList>
            <person name="Jiang L."/>
        </authorList>
    </citation>
    <scope>NUCLEOTIDE SEQUENCE [LARGE SCALE GENOMIC DNA]</scope>
    <source>
        <strain evidence="3 4">YIM 132548</strain>
    </source>
</reference>
<dbReference type="EMBL" id="VZZJ01000005">
    <property type="protein sequence ID" value="KAB1074286.1"/>
    <property type="molecule type" value="Genomic_DNA"/>
</dbReference>
<dbReference type="AlphaFoldDB" id="A0A6N6MUJ8"/>
<name>A0A6N6MUJ8_9HYPH</name>
<accession>A0A6N6MUJ8</accession>
<dbReference type="RefSeq" id="WP_150962683.1">
    <property type="nucleotide sequence ID" value="NZ_VZZJ01000005.1"/>
</dbReference>
<keyword evidence="2" id="KW-1133">Transmembrane helix</keyword>
<keyword evidence="2" id="KW-0472">Membrane</keyword>
<comment type="caution">
    <text evidence="3">The sequence shown here is derived from an EMBL/GenBank/DDBJ whole genome shotgun (WGS) entry which is preliminary data.</text>
</comment>
<feature type="transmembrane region" description="Helical" evidence="2">
    <location>
        <begin position="30"/>
        <end position="51"/>
    </location>
</feature>
<keyword evidence="4" id="KW-1185">Reference proteome</keyword>
<feature type="region of interest" description="Disordered" evidence="1">
    <location>
        <begin position="1"/>
        <end position="21"/>
    </location>
</feature>
<evidence type="ECO:0000313" key="4">
    <source>
        <dbReference type="Proteomes" id="UP000441523"/>
    </source>
</evidence>
<proteinExistence type="predicted"/>